<name>A0A1R2BT08_9CILI</name>
<keyword evidence="1" id="KW-0472">Membrane</keyword>
<dbReference type="Proteomes" id="UP000187209">
    <property type="component" value="Unassembled WGS sequence"/>
</dbReference>
<dbReference type="EMBL" id="MPUH01000449">
    <property type="protein sequence ID" value="OMJ79890.1"/>
    <property type="molecule type" value="Genomic_DNA"/>
</dbReference>
<reference evidence="3 4" key="1">
    <citation type="submission" date="2016-11" db="EMBL/GenBank/DDBJ databases">
        <title>The macronuclear genome of Stentor coeruleus: a giant cell with tiny introns.</title>
        <authorList>
            <person name="Slabodnick M."/>
            <person name="Ruby J.G."/>
            <person name="Reiff S.B."/>
            <person name="Swart E.C."/>
            <person name="Gosai S."/>
            <person name="Prabakaran S."/>
            <person name="Witkowska E."/>
            <person name="Larue G.E."/>
            <person name="Fisher S."/>
            <person name="Freeman R.M."/>
            <person name="Gunawardena J."/>
            <person name="Chu W."/>
            <person name="Stover N.A."/>
            <person name="Gregory B.D."/>
            <person name="Nowacki M."/>
            <person name="Derisi J."/>
            <person name="Roy S.W."/>
            <person name="Marshall W.F."/>
            <person name="Sood P."/>
        </authorList>
    </citation>
    <scope>NUCLEOTIDE SEQUENCE [LARGE SCALE GENOMIC DNA]</scope>
    <source>
        <strain evidence="3">WM001</strain>
    </source>
</reference>
<feature type="chain" id="PRO_5012119315" evidence="2">
    <location>
        <begin position="17"/>
        <end position="103"/>
    </location>
</feature>
<dbReference type="AlphaFoldDB" id="A0A1R2BT08"/>
<keyword evidence="1" id="KW-0812">Transmembrane</keyword>
<gene>
    <name evidence="3" type="ORF">SteCoe_19974</name>
</gene>
<keyword evidence="1" id="KW-1133">Transmembrane helix</keyword>
<comment type="caution">
    <text evidence="3">The sequence shown here is derived from an EMBL/GenBank/DDBJ whole genome shotgun (WGS) entry which is preliminary data.</text>
</comment>
<evidence type="ECO:0000313" key="3">
    <source>
        <dbReference type="EMBL" id="OMJ79890.1"/>
    </source>
</evidence>
<organism evidence="3 4">
    <name type="scientific">Stentor coeruleus</name>
    <dbReference type="NCBI Taxonomy" id="5963"/>
    <lineage>
        <taxon>Eukaryota</taxon>
        <taxon>Sar</taxon>
        <taxon>Alveolata</taxon>
        <taxon>Ciliophora</taxon>
        <taxon>Postciliodesmatophora</taxon>
        <taxon>Heterotrichea</taxon>
        <taxon>Heterotrichida</taxon>
        <taxon>Stentoridae</taxon>
        <taxon>Stentor</taxon>
    </lineage>
</organism>
<evidence type="ECO:0000256" key="2">
    <source>
        <dbReference type="SAM" id="SignalP"/>
    </source>
</evidence>
<proteinExistence type="predicted"/>
<protein>
    <submittedName>
        <fullName evidence="3">Uncharacterized protein</fullName>
    </submittedName>
</protein>
<sequence>MVSFLIVLVILAFGQSNPLELKSVDDLKNAKALSIDEIILAHPISTTIISLIFAAVLIVIMFKAYASWNASNEVKTIMRSKYLSSKEAKSLMAYEKSEDAEML</sequence>
<keyword evidence="2" id="KW-0732">Signal</keyword>
<evidence type="ECO:0000313" key="4">
    <source>
        <dbReference type="Proteomes" id="UP000187209"/>
    </source>
</evidence>
<feature type="signal peptide" evidence="2">
    <location>
        <begin position="1"/>
        <end position="16"/>
    </location>
</feature>
<feature type="transmembrane region" description="Helical" evidence="1">
    <location>
        <begin position="38"/>
        <end position="62"/>
    </location>
</feature>
<keyword evidence="4" id="KW-1185">Reference proteome</keyword>
<accession>A0A1R2BT08</accession>
<evidence type="ECO:0000256" key="1">
    <source>
        <dbReference type="SAM" id="Phobius"/>
    </source>
</evidence>